<dbReference type="InterPro" id="IPR036390">
    <property type="entry name" value="WH_DNA-bd_sf"/>
</dbReference>
<dbReference type="EMBL" id="JACIDU010000002">
    <property type="protein sequence ID" value="MBB4102203.1"/>
    <property type="molecule type" value="Genomic_DNA"/>
</dbReference>
<evidence type="ECO:0000256" key="2">
    <source>
        <dbReference type="ARBA" id="ARBA00023125"/>
    </source>
</evidence>
<dbReference type="Pfam" id="PF01037">
    <property type="entry name" value="AsnC_trans_reg"/>
    <property type="match status" value="1"/>
</dbReference>
<dbReference type="SUPFAM" id="SSF46785">
    <property type="entry name" value="Winged helix' DNA-binding domain"/>
    <property type="match status" value="1"/>
</dbReference>
<dbReference type="CDD" id="cd00090">
    <property type="entry name" value="HTH_ARSR"/>
    <property type="match status" value="1"/>
</dbReference>
<gene>
    <name evidence="5" type="ORF">GGQ66_000731</name>
</gene>
<dbReference type="RefSeq" id="WP_183789494.1">
    <property type="nucleotide sequence ID" value="NZ_JACIDU010000002.1"/>
</dbReference>
<sequence length="153" mass="17100">MSGLDAIDRNIIRLLRLNARMSNAKLAEEVGLSPSACLRRINILEQEGIIRGYTAIVASAAGGDGIAVMVQITLDRQTEEYLNRFESAVRKYPEIRECYLMTGDSDYFLRVEAESAQDFERIHKEILSSLPGVSRIHSSFSIRNVLAAPKKAR</sequence>
<dbReference type="SMART" id="SM00344">
    <property type="entry name" value="HTH_ASNC"/>
    <property type="match status" value="1"/>
</dbReference>
<keyword evidence="2 5" id="KW-0238">DNA-binding</keyword>
<dbReference type="InterPro" id="IPR011991">
    <property type="entry name" value="ArsR-like_HTH"/>
</dbReference>
<feature type="domain" description="HTH asnC-type" evidence="4">
    <location>
        <begin position="4"/>
        <end position="67"/>
    </location>
</feature>
<dbReference type="PRINTS" id="PR00033">
    <property type="entry name" value="HTHASNC"/>
</dbReference>
<name>A0A7W6P093_9HYPH</name>
<dbReference type="GO" id="GO:0043200">
    <property type="term" value="P:response to amino acid"/>
    <property type="evidence" value="ECO:0007669"/>
    <property type="project" value="TreeGrafter"/>
</dbReference>
<dbReference type="Gene3D" id="3.30.70.920">
    <property type="match status" value="1"/>
</dbReference>
<dbReference type="InterPro" id="IPR036388">
    <property type="entry name" value="WH-like_DNA-bd_sf"/>
</dbReference>
<keyword evidence="3" id="KW-0804">Transcription</keyword>
<comment type="caution">
    <text evidence="5">The sequence shown here is derived from an EMBL/GenBank/DDBJ whole genome shotgun (WGS) entry which is preliminary data.</text>
</comment>
<dbReference type="PROSITE" id="PS50956">
    <property type="entry name" value="HTH_ASNC_2"/>
    <property type="match status" value="1"/>
</dbReference>
<accession>A0A7W6P093</accession>
<dbReference type="Proteomes" id="UP000584824">
    <property type="component" value="Unassembled WGS sequence"/>
</dbReference>
<proteinExistence type="predicted"/>
<dbReference type="InterPro" id="IPR000485">
    <property type="entry name" value="AsnC-type_HTH_dom"/>
</dbReference>
<evidence type="ECO:0000256" key="1">
    <source>
        <dbReference type="ARBA" id="ARBA00023015"/>
    </source>
</evidence>
<reference evidence="5 6" key="1">
    <citation type="submission" date="2020-08" db="EMBL/GenBank/DDBJ databases">
        <title>Genomic Encyclopedia of Type Strains, Phase IV (KMG-IV): sequencing the most valuable type-strain genomes for metagenomic binning, comparative biology and taxonomic classification.</title>
        <authorList>
            <person name="Goeker M."/>
        </authorList>
    </citation>
    <scope>NUCLEOTIDE SEQUENCE [LARGE SCALE GENOMIC DNA]</scope>
    <source>
        <strain evidence="5 6">DSM 26385</strain>
    </source>
</reference>
<dbReference type="GO" id="GO:0005829">
    <property type="term" value="C:cytosol"/>
    <property type="evidence" value="ECO:0007669"/>
    <property type="project" value="TreeGrafter"/>
</dbReference>
<evidence type="ECO:0000313" key="5">
    <source>
        <dbReference type="EMBL" id="MBB4102203.1"/>
    </source>
</evidence>
<keyword evidence="6" id="KW-1185">Reference proteome</keyword>
<dbReference type="PANTHER" id="PTHR30154">
    <property type="entry name" value="LEUCINE-RESPONSIVE REGULATORY PROTEIN"/>
    <property type="match status" value="1"/>
</dbReference>
<dbReference type="InterPro" id="IPR011008">
    <property type="entry name" value="Dimeric_a/b-barrel"/>
</dbReference>
<dbReference type="InterPro" id="IPR019887">
    <property type="entry name" value="Tscrpt_reg_AsnC/Lrp_C"/>
</dbReference>
<dbReference type="GO" id="GO:0043565">
    <property type="term" value="F:sequence-specific DNA binding"/>
    <property type="evidence" value="ECO:0007669"/>
    <property type="project" value="InterPro"/>
</dbReference>
<dbReference type="InterPro" id="IPR019888">
    <property type="entry name" value="Tscrpt_reg_AsnC-like"/>
</dbReference>
<dbReference type="Pfam" id="PF13412">
    <property type="entry name" value="HTH_24"/>
    <property type="match status" value="1"/>
</dbReference>
<organism evidence="5 6">
    <name type="scientific">Allorhizobium borbori</name>
    <dbReference type="NCBI Taxonomy" id="485907"/>
    <lineage>
        <taxon>Bacteria</taxon>
        <taxon>Pseudomonadati</taxon>
        <taxon>Pseudomonadota</taxon>
        <taxon>Alphaproteobacteria</taxon>
        <taxon>Hyphomicrobiales</taxon>
        <taxon>Rhizobiaceae</taxon>
        <taxon>Rhizobium/Agrobacterium group</taxon>
        <taxon>Allorhizobium</taxon>
    </lineage>
</organism>
<dbReference type="SUPFAM" id="SSF54909">
    <property type="entry name" value="Dimeric alpha+beta barrel"/>
    <property type="match status" value="1"/>
</dbReference>
<evidence type="ECO:0000313" key="6">
    <source>
        <dbReference type="Proteomes" id="UP000584824"/>
    </source>
</evidence>
<protein>
    <submittedName>
        <fullName evidence="5">DNA-binding Lrp family transcriptional regulator</fullName>
    </submittedName>
</protein>
<dbReference type="AlphaFoldDB" id="A0A7W6P093"/>
<dbReference type="GO" id="GO:0006355">
    <property type="term" value="P:regulation of DNA-templated transcription"/>
    <property type="evidence" value="ECO:0007669"/>
    <property type="project" value="UniProtKB-ARBA"/>
</dbReference>
<dbReference type="PANTHER" id="PTHR30154:SF34">
    <property type="entry name" value="TRANSCRIPTIONAL REGULATOR AZLB"/>
    <property type="match status" value="1"/>
</dbReference>
<dbReference type="Gene3D" id="1.10.10.10">
    <property type="entry name" value="Winged helix-like DNA-binding domain superfamily/Winged helix DNA-binding domain"/>
    <property type="match status" value="1"/>
</dbReference>
<evidence type="ECO:0000259" key="4">
    <source>
        <dbReference type="PROSITE" id="PS50956"/>
    </source>
</evidence>
<keyword evidence="1" id="KW-0805">Transcription regulation</keyword>
<evidence type="ECO:0000256" key="3">
    <source>
        <dbReference type="ARBA" id="ARBA00023163"/>
    </source>
</evidence>